<feature type="transmembrane region" description="Helical" evidence="1">
    <location>
        <begin position="50"/>
        <end position="68"/>
    </location>
</feature>
<feature type="transmembrane region" description="Helical" evidence="1">
    <location>
        <begin position="12"/>
        <end position="30"/>
    </location>
</feature>
<evidence type="ECO:0000313" key="3">
    <source>
        <dbReference type="Proteomes" id="UP000029085"/>
    </source>
</evidence>
<evidence type="ECO:0000313" key="2">
    <source>
        <dbReference type="EMBL" id="KFL35636.1"/>
    </source>
</evidence>
<dbReference type="Proteomes" id="UP000029085">
    <property type="component" value="Unassembled WGS sequence"/>
</dbReference>
<keyword evidence="1" id="KW-0472">Membrane</keyword>
<dbReference type="AlphaFoldDB" id="A0A087MFI3"/>
<gene>
    <name evidence="2" type="ORF">N788_07830</name>
</gene>
<proteinExistence type="predicted"/>
<reference evidence="3" key="1">
    <citation type="submission" date="2013-08" db="EMBL/GenBank/DDBJ databases">
        <title>Genome sequencing of Arenimonas donghaensis.</title>
        <authorList>
            <person name="Chen F."/>
            <person name="Wang G."/>
        </authorList>
    </citation>
    <scope>NUCLEOTIDE SEQUENCE [LARGE SCALE GENOMIC DNA]</scope>
    <source>
        <strain evidence="3">HO3-R19</strain>
    </source>
</reference>
<dbReference type="EMBL" id="AVCJ01000050">
    <property type="protein sequence ID" value="KFL35636.1"/>
    <property type="molecule type" value="Genomic_DNA"/>
</dbReference>
<keyword evidence="3" id="KW-1185">Reference proteome</keyword>
<feature type="transmembrane region" description="Helical" evidence="1">
    <location>
        <begin position="157"/>
        <end position="183"/>
    </location>
</feature>
<dbReference type="PATRIC" id="fig|1121014.3.peg.2468"/>
<dbReference type="STRING" id="1121014.N788_07830"/>
<keyword evidence="1" id="KW-1133">Transmembrane helix</keyword>
<feature type="transmembrane region" description="Helical" evidence="1">
    <location>
        <begin position="127"/>
        <end position="145"/>
    </location>
</feature>
<accession>A0A087MFI3</accession>
<evidence type="ECO:0000256" key="1">
    <source>
        <dbReference type="SAM" id="Phobius"/>
    </source>
</evidence>
<organism evidence="2 3">
    <name type="scientific">Arenimonas donghaensis DSM 18148 = HO3-R19</name>
    <dbReference type="NCBI Taxonomy" id="1121014"/>
    <lineage>
        <taxon>Bacteria</taxon>
        <taxon>Pseudomonadati</taxon>
        <taxon>Pseudomonadota</taxon>
        <taxon>Gammaproteobacteria</taxon>
        <taxon>Lysobacterales</taxon>
        <taxon>Lysobacteraceae</taxon>
        <taxon>Arenimonas</taxon>
    </lineage>
</organism>
<sequence length="188" mass="20289">MLLAGPDRLFGIELGNAGIGLLLLVAWTTLYGLSAAPKGELDETVSPGEWRAWVGLGFTAMVAAYFILKADVIAGAADLRDLGGIGRSIVLLLVAWAVISQLLAGRWKGKVLQDERDRDIERIAASWARIALVVVVVAFVVLFGFSPVERLAWATPIAISHLLLFGLVLHSLVEYAVTAGAYWRDRHA</sequence>
<feature type="transmembrane region" description="Helical" evidence="1">
    <location>
        <begin position="89"/>
        <end position="107"/>
    </location>
</feature>
<comment type="caution">
    <text evidence="2">The sequence shown here is derived from an EMBL/GenBank/DDBJ whole genome shotgun (WGS) entry which is preliminary data.</text>
</comment>
<protein>
    <submittedName>
        <fullName evidence="2">Uncharacterized protein</fullName>
    </submittedName>
</protein>
<reference evidence="2 3" key="2">
    <citation type="journal article" date="2015" name="Stand. Genomic Sci.">
        <title>High quality draft genomic sequence of Arenimonas donghaensis DSM 18148(T).</title>
        <authorList>
            <person name="Chen F."/>
            <person name="Wang H."/>
            <person name="Cao Y."/>
            <person name="Li X."/>
            <person name="Wang G."/>
        </authorList>
    </citation>
    <scope>NUCLEOTIDE SEQUENCE [LARGE SCALE GENOMIC DNA]</scope>
    <source>
        <strain evidence="2 3">HO3-R19</strain>
    </source>
</reference>
<name>A0A087MFI3_9GAMM</name>
<keyword evidence="1" id="KW-0812">Transmembrane</keyword>